<sequence>MMESYVGTLTDIFVAQKDQRFDFLREHFSRIFFKYHQDRFAIKQMQLKPFTTFLDSQLSEPIDINVTAQFIKQHCADAQSFVSTAISEVGKFNNVQLLGGVSPRSANLVRDLFADEDSLIVSISQDIVIEIIDFLCSDTHYPMLCDICFPCTSQVIVAAHKKRIPVSVRILKPPLSFKRNRHRIIACKNWDVLVQYASADVVLKLCSIPWLDEIPCFG</sequence>
<protein>
    <submittedName>
        <fullName evidence="1">Uncharacterized protein</fullName>
    </submittedName>
</protein>
<evidence type="ECO:0000313" key="2">
    <source>
        <dbReference type="Proteomes" id="UP000618445"/>
    </source>
</evidence>
<dbReference type="EMBL" id="JACJQY010000007">
    <property type="protein sequence ID" value="MBD2316455.1"/>
    <property type="molecule type" value="Genomic_DNA"/>
</dbReference>
<accession>A0ABR8C8P2</accession>
<organism evidence="1 2">
    <name type="scientific">Phormidium tenue FACHB-1050</name>
    <dbReference type="NCBI Taxonomy" id="2692857"/>
    <lineage>
        <taxon>Bacteria</taxon>
        <taxon>Bacillati</taxon>
        <taxon>Cyanobacteriota</taxon>
        <taxon>Cyanophyceae</taxon>
        <taxon>Oscillatoriophycideae</taxon>
        <taxon>Oscillatoriales</taxon>
        <taxon>Oscillatoriaceae</taxon>
        <taxon>Phormidium</taxon>
    </lineage>
</organism>
<reference evidence="1 2" key="1">
    <citation type="journal article" date="2020" name="ISME J.">
        <title>Comparative genomics reveals insights into cyanobacterial evolution and habitat adaptation.</title>
        <authorList>
            <person name="Chen M.Y."/>
            <person name="Teng W.K."/>
            <person name="Zhao L."/>
            <person name="Hu C.X."/>
            <person name="Zhou Y.K."/>
            <person name="Han B.P."/>
            <person name="Song L.R."/>
            <person name="Shu W.S."/>
        </authorList>
    </citation>
    <scope>NUCLEOTIDE SEQUENCE [LARGE SCALE GENOMIC DNA]</scope>
    <source>
        <strain evidence="1 2">FACHB-1050</strain>
    </source>
</reference>
<evidence type="ECO:0000313" key="1">
    <source>
        <dbReference type="EMBL" id="MBD2316455.1"/>
    </source>
</evidence>
<dbReference type="Proteomes" id="UP000618445">
    <property type="component" value="Unassembled WGS sequence"/>
</dbReference>
<name>A0ABR8C8P2_9CYAN</name>
<comment type="caution">
    <text evidence="1">The sequence shown here is derived from an EMBL/GenBank/DDBJ whole genome shotgun (WGS) entry which is preliminary data.</text>
</comment>
<dbReference type="RefSeq" id="WP_190577284.1">
    <property type="nucleotide sequence ID" value="NZ_CAWPQU010000067.1"/>
</dbReference>
<keyword evidence="2" id="KW-1185">Reference proteome</keyword>
<proteinExistence type="predicted"/>
<gene>
    <name evidence="1" type="ORF">H6G05_06290</name>
</gene>